<dbReference type="InterPro" id="IPR029061">
    <property type="entry name" value="THDP-binding"/>
</dbReference>
<dbReference type="GO" id="GO:0016491">
    <property type="term" value="F:oxidoreductase activity"/>
    <property type="evidence" value="ECO:0007669"/>
    <property type="project" value="UniProtKB-KW"/>
</dbReference>
<dbReference type="SUPFAM" id="SSF52518">
    <property type="entry name" value="Thiamin diphosphate-binding fold (THDP-binding)"/>
    <property type="match status" value="1"/>
</dbReference>
<protein>
    <recommendedName>
        <fullName evidence="3">Pyruvate ferredoxin oxidoreductase</fullName>
    </recommendedName>
</protein>
<comment type="caution">
    <text evidence="2">The sequence shown here is derived from an EMBL/GenBank/DDBJ whole genome shotgun (WGS) entry which is preliminary data.</text>
</comment>
<evidence type="ECO:0008006" key="3">
    <source>
        <dbReference type="Google" id="ProtNLM"/>
    </source>
</evidence>
<reference evidence="2" key="1">
    <citation type="journal article" date="2014" name="Front. Microbiol.">
        <title>High frequency of phylogenetically diverse reductive dehalogenase-homologous genes in deep subseafloor sedimentary metagenomes.</title>
        <authorList>
            <person name="Kawai M."/>
            <person name="Futagami T."/>
            <person name="Toyoda A."/>
            <person name="Takaki Y."/>
            <person name="Nishi S."/>
            <person name="Hori S."/>
            <person name="Arai W."/>
            <person name="Tsubouchi T."/>
            <person name="Morono Y."/>
            <person name="Uchiyama I."/>
            <person name="Ito T."/>
            <person name="Fujiyama A."/>
            <person name="Inagaki F."/>
            <person name="Takami H."/>
        </authorList>
    </citation>
    <scope>NUCLEOTIDE SEQUENCE</scope>
    <source>
        <strain evidence="2">Expedition CK06-06</strain>
    </source>
</reference>
<evidence type="ECO:0000313" key="2">
    <source>
        <dbReference type="EMBL" id="GAH37487.1"/>
    </source>
</evidence>
<keyword evidence="1" id="KW-0560">Oxidoreductase</keyword>
<organism evidence="2">
    <name type="scientific">marine sediment metagenome</name>
    <dbReference type="NCBI Taxonomy" id="412755"/>
    <lineage>
        <taxon>unclassified sequences</taxon>
        <taxon>metagenomes</taxon>
        <taxon>ecological metagenomes</taxon>
    </lineage>
</organism>
<name>X1EY65_9ZZZZ</name>
<dbReference type="PANTHER" id="PTHR42897:SF2">
    <property type="entry name" value="PYRUVATE SYNTHASE SUBUNIT PORB"/>
    <property type="match status" value="1"/>
</dbReference>
<dbReference type="AlphaFoldDB" id="X1EY65"/>
<feature type="non-terminal residue" evidence="2">
    <location>
        <position position="1"/>
    </location>
</feature>
<proteinExistence type="predicted"/>
<dbReference type="Gene3D" id="3.40.50.970">
    <property type="match status" value="1"/>
</dbReference>
<dbReference type="EMBL" id="BARU01014850">
    <property type="protein sequence ID" value="GAH37487.1"/>
    <property type="molecule type" value="Genomic_DNA"/>
</dbReference>
<gene>
    <name evidence="2" type="ORF">S03H2_25950</name>
</gene>
<accession>X1EY65</accession>
<dbReference type="PANTHER" id="PTHR42897">
    <property type="entry name" value="PYRUVATE SYNTHASE SUBUNIT PORB"/>
    <property type="match status" value="1"/>
</dbReference>
<evidence type="ECO:0000256" key="1">
    <source>
        <dbReference type="ARBA" id="ARBA00023002"/>
    </source>
</evidence>
<dbReference type="InterPro" id="IPR051479">
    <property type="entry name" value="PorB-like"/>
</dbReference>
<sequence>DSSLTIKVGRLALETGIFPLYEVEKGKYRITVDMPEPLRPVEDYLKPQGRFRHLTPDKIEEMQARVNLEIKKLMNKVNYSQSWEELS</sequence>